<comment type="caution">
    <text evidence="8">The sequence shown here is derived from an EMBL/GenBank/DDBJ whole genome shotgun (WGS) entry which is preliminary data.</text>
</comment>
<dbReference type="Pfam" id="PF02892">
    <property type="entry name" value="zf-BED"/>
    <property type="match status" value="1"/>
</dbReference>
<keyword evidence="2 4" id="KW-0863">Zinc-finger</keyword>
<dbReference type="SMART" id="SM00614">
    <property type="entry name" value="ZnF_BED"/>
    <property type="match status" value="1"/>
</dbReference>
<dbReference type="Proteomes" id="UP001152523">
    <property type="component" value="Unassembled WGS sequence"/>
</dbReference>
<dbReference type="PANTHER" id="PTHR34396">
    <property type="entry name" value="OS03G0264950 PROTEIN-RELATED"/>
    <property type="match status" value="1"/>
</dbReference>
<protein>
    <recommendedName>
        <fullName evidence="6">BED-type domain-containing protein</fullName>
    </recommendedName>
</protein>
<evidence type="ECO:0000313" key="8">
    <source>
        <dbReference type="EMBL" id="CAH9132681.1"/>
    </source>
</evidence>
<dbReference type="AlphaFoldDB" id="A0AAV0FB12"/>
<evidence type="ECO:0000256" key="1">
    <source>
        <dbReference type="ARBA" id="ARBA00022723"/>
    </source>
</evidence>
<dbReference type="GO" id="GO:0005634">
    <property type="term" value="C:nucleus"/>
    <property type="evidence" value="ECO:0007669"/>
    <property type="project" value="TreeGrafter"/>
</dbReference>
<organism evidence="8 9">
    <name type="scientific">Cuscuta epithymum</name>
    <dbReference type="NCBI Taxonomy" id="186058"/>
    <lineage>
        <taxon>Eukaryota</taxon>
        <taxon>Viridiplantae</taxon>
        <taxon>Streptophyta</taxon>
        <taxon>Embryophyta</taxon>
        <taxon>Tracheophyta</taxon>
        <taxon>Spermatophyta</taxon>
        <taxon>Magnoliopsida</taxon>
        <taxon>eudicotyledons</taxon>
        <taxon>Gunneridae</taxon>
        <taxon>Pentapetalae</taxon>
        <taxon>asterids</taxon>
        <taxon>lamiids</taxon>
        <taxon>Solanales</taxon>
        <taxon>Convolvulaceae</taxon>
        <taxon>Cuscuteae</taxon>
        <taxon>Cuscuta</taxon>
        <taxon>Cuscuta subgen. Cuscuta</taxon>
    </lineage>
</organism>
<feature type="compositionally biased region" description="Polar residues" evidence="5">
    <location>
        <begin position="1"/>
        <end position="20"/>
    </location>
</feature>
<feature type="region of interest" description="Disordered" evidence="5">
    <location>
        <begin position="1"/>
        <end position="55"/>
    </location>
</feature>
<evidence type="ECO:0000256" key="2">
    <source>
        <dbReference type="ARBA" id="ARBA00022771"/>
    </source>
</evidence>
<reference evidence="8" key="1">
    <citation type="submission" date="2022-07" db="EMBL/GenBank/DDBJ databases">
        <authorList>
            <person name="Macas J."/>
            <person name="Novak P."/>
            <person name="Neumann P."/>
        </authorList>
    </citation>
    <scope>NUCLEOTIDE SEQUENCE</scope>
</reference>
<evidence type="ECO:0000256" key="5">
    <source>
        <dbReference type="SAM" id="MobiDB-lite"/>
    </source>
</evidence>
<evidence type="ECO:0000313" key="7">
    <source>
        <dbReference type="EMBL" id="CAH9115165.1"/>
    </source>
</evidence>
<feature type="domain" description="BED-type" evidence="6">
    <location>
        <begin position="58"/>
        <end position="118"/>
    </location>
</feature>
<evidence type="ECO:0000313" key="9">
    <source>
        <dbReference type="Proteomes" id="UP001152523"/>
    </source>
</evidence>
<dbReference type="GO" id="GO:0006357">
    <property type="term" value="P:regulation of transcription by RNA polymerase II"/>
    <property type="evidence" value="ECO:0007669"/>
    <property type="project" value="TreeGrafter"/>
</dbReference>
<evidence type="ECO:0000256" key="3">
    <source>
        <dbReference type="ARBA" id="ARBA00022833"/>
    </source>
</evidence>
<gene>
    <name evidence="7" type="ORF">CEPIT_LOCUS20977</name>
    <name evidence="8" type="ORF">CEPIT_LOCUS32369</name>
</gene>
<dbReference type="GO" id="GO:1990837">
    <property type="term" value="F:sequence-specific double-stranded DNA binding"/>
    <property type="evidence" value="ECO:0007669"/>
    <property type="project" value="TreeGrafter"/>
</dbReference>
<dbReference type="InterPro" id="IPR036236">
    <property type="entry name" value="Znf_C2H2_sf"/>
</dbReference>
<dbReference type="InterPro" id="IPR003656">
    <property type="entry name" value="Znf_BED"/>
</dbReference>
<dbReference type="PANTHER" id="PTHR34396:SF22">
    <property type="entry name" value="ZINC FINGER BED DOMAIN-CONTAINING PROTEIN DAYSLEEPER-LIKE"/>
    <property type="match status" value="1"/>
</dbReference>
<evidence type="ECO:0000259" key="6">
    <source>
        <dbReference type="PROSITE" id="PS50808"/>
    </source>
</evidence>
<dbReference type="SUPFAM" id="SSF57667">
    <property type="entry name" value="beta-beta-alpha zinc fingers"/>
    <property type="match status" value="1"/>
</dbReference>
<dbReference type="PROSITE" id="PS50808">
    <property type="entry name" value="ZF_BED"/>
    <property type="match status" value="1"/>
</dbReference>
<dbReference type="EMBL" id="CAMAPF010000235">
    <property type="protein sequence ID" value="CAH9115165.1"/>
    <property type="molecule type" value="Genomic_DNA"/>
</dbReference>
<accession>A0AAV0FB12</accession>
<feature type="compositionally biased region" description="Polar residues" evidence="5">
    <location>
        <begin position="28"/>
        <end position="53"/>
    </location>
</feature>
<dbReference type="InterPro" id="IPR053031">
    <property type="entry name" value="Cuticle_assoc_protein"/>
</dbReference>
<dbReference type="EMBL" id="CAMAPF010000972">
    <property type="protein sequence ID" value="CAH9132681.1"/>
    <property type="molecule type" value="Genomic_DNA"/>
</dbReference>
<keyword evidence="1" id="KW-0479">Metal-binding</keyword>
<proteinExistence type="predicted"/>
<keyword evidence="3" id="KW-0862">Zinc</keyword>
<evidence type="ECO:0000256" key="4">
    <source>
        <dbReference type="PROSITE-ProRule" id="PRU00027"/>
    </source>
</evidence>
<sequence>MMSSPQENAENIDTISTATNHDMDCGSQVPTDSSQQEVNNDQTNEGNQDNSIIQRKRKKTSYVWDDFVLTEISKGVTKAVCKHCRGKFAYSGKGASTSHLKRHMDICLKRSLNLAKQKMQCIIPFQPSATTINPFQTPGVRYSNEKMREIIVTAIMIHEYPFSIVEDEVWMWDFQYANPEFCKVCRKTARSDCIKIYEAERKC</sequence>
<name>A0AAV0FB12_9ASTE</name>
<keyword evidence="9" id="KW-1185">Reference proteome</keyword>
<dbReference type="GO" id="GO:0008270">
    <property type="term" value="F:zinc ion binding"/>
    <property type="evidence" value="ECO:0007669"/>
    <property type="project" value="UniProtKB-KW"/>
</dbReference>